<feature type="compositionally biased region" description="Basic and acidic residues" evidence="1">
    <location>
        <begin position="561"/>
        <end position="588"/>
    </location>
</feature>
<feature type="compositionally biased region" description="Polar residues" evidence="1">
    <location>
        <begin position="200"/>
        <end position="216"/>
    </location>
</feature>
<feature type="region of interest" description="Disordered" evidence="1">
    <location>
        <begin position="200"/>
        <end position="588"/>
    </location>
</feature>
<feature type="compositionally biased region" description="Polar residues" evidence="1">
    <location>
        <begin position="388"/>
        <end position="421"/>
    </location>
</feature>
<feature type="compositionally biased region" description="Low complexity" evidence="1">
    <location>
        <begin position="504"/>
        <end position="520"/>
    </location>
</feature>
<evidence type="ECO:0000313" key="3">
    <source>
        <dbReference type="Proteomes" id="UP001309876"/>
    </source>
</evidence>
<dbReference type="AlphaFoldDB" id="A0AAN7T595"/>
<feature type="compositionally biased region" description="Polar residues" evidence="1">
    <location>
        <begin position="460"/>
        <end position="470"/>
    </location>
</feature>
<feature type="compositionally biased region" description="Pro residues" evidence="1">
    <location>
        <begin position="362"/>
        <end position="379"/>
    </location>
</feature>
<sequence length="588" mass="63781">MPPLPGEDRLVTVFADCHYYFGQPTVRPSVHRFDKGSYFYIYYNATRNSSRIEVANNPGTADQDAFNGYIDTCRITNSERFPTRLTIEVDGGTPQSPSSPKSSRDPQEWHLATGDPRDSSRTKYRLHTIDVYLWAQDDARLVLECFKKLLPAKQLNVPEYEHDQGFHEPETAMGQTPANQMSPVVQNLENMAVHDPVYNGQQKGANAVSPTSSFASHNIPPPPPVGGPARQPLHSPSPAISDLSSQPGRQSSIRSNKQQPADFAPMAYNPAAPAAPEPIAHREKTPPPEDHAGGTGLNQATRHDQMYVPGPPPQGSSQAGYQIGHGAPVTFGGGYASPPPQQPGLATSSSSHQQQLYAHTTSPPPPPSMTGYSSPPPPSGYSYGGQPDQRSSTGSAAPSFGPNPTGTLHQDSRGSAVSTAPSFGPGAPSTLSSQQSHPHNHSTAAEHYVPQSAHDPIPTPGTQFYSSLQPPNRPLSHVQPQYADYLAAGSTPIQNTSAGNLPPGGYSQYNYGQGAQQQQQQHHHHQQNNDNPYAIHQQVYRPTEAEAGSHHRKQSRTNTADGRHRKESTTDRVENRAKGLFKRVEKYF</sequence>
<keyword evidence="3" id="KW-1185">Reference proteome</keyword>
<reference evidence="2 3" key="1">
    <citation type="submission" date="2023-08" db="EMBL/GenBank/DDBJ databases">
        <title>Black Yeasts Isolated from many extreme environments.</title>
        <authorList>
            <person name="Coleine C."/>
            <person name="Stajich J.E."/>
            <person name="Selbmann L."/>
        </authorList>
    </citation>
    <scope>NUCLEOTIDE SEQUENCE [LARGE SCALE GENOMIC DNA]</scope>
    <source>
        <strain evidence="2 3">CCFEE 5910</strain>
    </source>
</reference>
<feature type="compositionally biased region" description="Basic and acidic residues" evidence="1">
    <location>
        <begin position="279"/>
        <end position="292"/>
    </location>
</feature>
<gene>
    <name evidence="2" type="ORF">LTR05_000434</name>
</gene>
<feature type="compositionally biased region" description="Polar residues" evidence="1">
    <location>
        <begin position="242"/>
        <end position="259"/>
    </location>
</feature>
<name>A0AAN7T595_9EURO</name>
<feature type="compositionally biased region" description="Polar residues" evidence="1">
    <location>
        <begin position="429"/>
        <end position="443"/>
    </location>
</feature>
<comment type="caution">
    <text evidence="2">The sequence shown here is derived from an EMBL/GenBank/DDBJ whole genome shotgun (WGS) entry which is preliminary data.</text>
</comment>
<dbReference type="EMBL" id="JAVRRJ010000001">
    <property type="protein sequence ID" value="KAK5090263.1"/>
    <property type="molecule type" value="Genomic_DNA"/>
</dbReference>
<organism evidence="2 3">
    <name type="scientific">Lithohypha guttulata</name>
    <dbReference type="NCBI Taxonomy" id="1690604"/>
    <lineage>
        <taxon>Eukaryota</taxon>
        <taxon>Fungi</taxon>
        <taxon>Dikarya</taxon>
        <taxon>Ascomycota</taxon>
        <taxon>Pezizomycotina</taxon>
        <taxon>Eurotiomycetes</taxon>
        <taxon>Chaetothyriomycetidae</taxon>
        <taxon>Chaetothyriales</taxon>
        <taxon>Trichomeriaceae</taxon>
        <taxon>Lithohypha</taxon>
    </lineage>
</organism>
<proteinExistence type="predicted"/>
<feature type="compositionally biased region" description="Low complexity" evidence="1">
    <location>
        <begin position="264"/>
        <end position="278"/>
    </location>
</feature>
<evidence type="ECO:0000313" key="2">
    <source>
        <dbReference type="EMBL" id="KAK5090263.1"/>
    </source>
</evidence>
<accession>A0AAN7T595</accession>
<dbReference type="Proteomes" id="UP001309876">
    <property type="component" value="Unassembled WGS sequence"/>
</dbReference>
<feature type="compositionally biased region" description="Polar residues" evidence="1">
    <location>
        <begin position="344"/>
        <end position="359"/>
    </location>
</feature>
<evidence type="ECO:0000256" key="1">
    <source>
        <dbReference type="SAM" id="MobiDB-lite"/>
    </source>
</evidence>
<feature type="region of interest" description="Disordered" evidence="1">
    <location>
        <begin position="87"/>
        <end position="120"/>
    </location>
</feature>
<protein>
    <submittedName>
        <fullName evidence="2">Uncharacterized protein</fullName>
    </submittedName>
</protein>